<keyword evidence="5" id="KW-0285">Flavoprotein</keyword>
<evidence type="ECO:0000256" key="10">
    <source>
        <dbReference type="ARBA" id="ARBA00023004"/>
    </source>
</evidence>
<sequence>MQKVGLFTPIKINTLELPNRIIMSPMFSNSATKDGFVTNNTIKHYVDRARSGVGLIMTEHTSVSSIYIHPGNRLQISRDEHVKGFKRLVDAVHQEDCKIGLQIAHSIYGAGLKPSDLTNEQCYEIIEDFVNGARRAKEAGFDAIELHYAHTYTMADFISRRTNTRTDEFGGDIYGRMFIHIEILKRIRELVGKDYPLFVRISAEEFIVGGNTLVQTRIFAKELEKYGIDCMDVSAGVRFDDGGLKGYSDQRGKPTIEYPDGPNVYLAEDIKKHISIPVITVGKLGNPVVAKSVIEEGKADMVALARPLIADSMWVRKVKENRYDLIKECLYCTECLYERHDPEAYIHCMRYTCQNACPANVEVPVYIDLASQKRYKEAYQVIQSENPLPLVCGRVCHHPCESLCNRVKIDEPMSIRGIKRYVTDAVLEEYGKLPLPEMEKPNGKKVAVIGSGPSGLSCAFFLQKKGYSVTVFEALPVIGGMLSVGLPAYRLPRNLLEKEFDVFREMGVEFVINKRLGADMSIEDLKSMGYKAVYIGVGTHGDRKLNIPGENAEGVLSGVEFLRKLNLGENISFKDKKVAVIGGGNVAIDVARSALRLEAEKVMLFCLEKREEMPAHRWEIEDAEKEGVEINVSWGPKEILAKNNRAAAISFKKCLDVFDGEGRFNPSFDEYSTNTVEADYIIVSIGQAMERTFNEKENQKVELRGNYIKASFGGYTNIPYVFAGGDCVTGPDSVVRATSEGKYAAASIDKYLGGDGQVISIKKHKRELSRPVDENKAIRQPMENMACKGIKDFSEIEKGYEEESMLKETNRCLRCDVLKCSRL</sequence>
<feature type="domain" description="NADH:flavin oxidoreductase/NADH oxidase N-terminal" evidence="12">
    <location>
        <begin position="116"/>
        <end position="324"/>
    </location>
</feature>
<dbReference type="InterPro" id="IPR036188">
    <property type="entry name" value="FAD/NAD-bd_sf"/>
</dbReference>
<keyword evidence="6" id="KW-0288">FMN</keyword>
<accession>A0ABT1NG83</accession>
<comment type="caution">
    <text evidence="15">The sequence shown here is derived from an EMBL/GenBank/DDBJ whole genome shotgun (WGS) entry which is preliminary data.</text>
</comment>
<dbReference type="Pfam" id="PF07992">
    <property type="entry name" value="Pyr_redox_2"/>
    <property type="match status" value="1"/>
</dbReference>
<dbReference type="Gene3D" id="3.20.20.70">
    <property type="entry name" value="Aldolase class I"/>
    <property type="match status" value="2"/>
</dbReference>
<dbReference type="InterPro" id="IPR001155">
    <property type="entry name" value="OxRdtase_FMN_N"/>
</dbReference>
<evidence type="ECO:0000259" key="13">
    <source>
        <dbReference type="Pfam" id="PF07992"/>
    </source>
</evidence>
<keyword evidence="8" id="KW-0274">FAD</keyword>
<dbReference type="Proteomes" id="UP001651880">
    <property type="component" value="Unassembled WGS sequence"/>
</dbReference>
<comment type="similarity">
    <text evidence="4">In the N-terminal section; belongs to the NADH:flavin oxidoreductase/NADH oxidase family.</text>
</comment>
<keyword evidence="7" id="KW-0479">Metal-binding</keyword>
<evidence type="ECO:0000256" key="4">
    <source>
        <dbReference type="ARBA" id="ARBA00011048"/>
    </source>
</evidence>
<keyword evidence="16" id="KW-1185">Reference proteome</keyword>
<dbReference type="Gene3D" id="3.50.50.60">
    <property type="entry name" value="FAD/NAD(P)-binding domain"/>
    <property type="match status" value="2"/>
</dbReference>
<dbReference type="SUPFAM" id="SSF51971">
    <property type="entry name" value="Nucleotide-binding domain"/>
    <property type="match status" value="2"/>
</dbReference>
<dbReference type="PANTHER" id="PTHR42917:SF2">
    <property type="entry name" value="2,4-DIENOYL-COA REDUCTASE [(2E)-ENOYL-COA-PRODUCING]"/>
    <property type="match status" value="1"/>
</dbReference>
<evidence type="ECO:0000256" key="9">
    <source>
        <dbReference type="ARBA" id="ARBA00023002"/>
    </source>
</evidence>
<evidence type="ECO:0000256" key="2">
    <source>
        <dbReference type="ARBA" id="ARBA00001966"/>
    </source>
</evidence>
<dbReference type="InterPro" id="IPR051793">
    <property type="entry name" value="NADH:flavin_oxidoreductase"/>
</dbReference>
<name>A0ABT1NG83_9FIRM</name>
<dbReference type="Gene3D" id="1.10.1060.10">
    <property type="entry name" value="Alpha-helical ferredoxin"/>
    <property type="match status" value="1"/>
</dbReference>
<reference evidence="15 16" key="1">
    <citation type="submission" date="2021-10" db="EMBL/GenBank/DDBJ databases">
        <title>Lutispora strain m25 sp. nov., a thermophilic, non-spore-forming bacterium isolated from a lab-scale methanogenic bioreactor digesting anaerobic sludge.</title>
        <authorList>
            <person name="El Houari A."/>
            <person name="Mcdonald J."/>
        </authorList>
    </citation>
    <scope>NUCLEOTIDE SEQUENCE [LARGE SCALE GENOMIC DNA]</scope>
    <source>
        <strain evidence="16">m25</strain>
    </source>
</reference>
<dbReference type="RefSeq" id="WP_255227123.1">
    <property type="nucleotide sequence ID" value="NZ_JAJEKE010000006.1"/>
</dbReference>
<evidence type="ECO:0000256" key="1">
    <source>
        <dbReference type="ARBA" id="ARBA00001917"/>
    </source>
</evidence>
<feature type="domain" description="FAD/NAD(P)-binding" evidence="13">
    <location>
        <begin position="444"/>
        <end position="741"/>
    </location>
</feature>
<evidence type="ECO:0000256" key="8">
    <source>
        <dbReference type="ARBA" id="ARBA00022827"/>
    </source>
</evidence>
<comment type="cofactor">
    <cofactor evidence="2">
        <name>[4Fe-4S] cluster</name>
        <dbReference type="ChEBI" id="CHEBI:49883"/>
    </cofactor>
</comment>
<gene>
    <name evidence="15" type="ORF">LJD61_08590</name>
</gene>
<evidence type="ECO:0000256" key="6">
    <source>
        <dbReference type="ARBA" id="ARBA00022643"/>
    </source>
</evidence>
<dbReference type="InterPro" id="IPR028261">
    <property type="entry name" value="DPD_II"/>
</dbReference>
<dbReference type="InterPro" id="IPR009051">
    <property type="entry name" value="Helical_ferredxn"/>
</dbReference>
<dbReference type="Pfam" id="PF14691">
    <property type="entry name" value="Fer4_20"/>
    <property type="match status" value="1"/>
</dbReference>
<evidence type="ECO:0000313" key="15">
    <source>
        <dbReference type="EMBL" id="MCQ1529609.1"/>
    </source>
</evidence>
<dbReference type="SUPFAM" id="SSF51395">
    <property type="entry name" value="FMN-linked oxidoreductases"/>
    <property type="match status" value="1"/>
</dbReference>
<organism evidence="15 16">
    <name type="scientific">Lutispora saccharofermentans</name>
    <dbReference type="NCBI Taxonomy" id="3024236"/>
    <lineage>
        <taxon>Bacteria</taxon>
        <taxon>Bacillati</taxon>
        <taxon>Bacillota</taxon>
        <taxon>Clostridia</taxon>
        <taxon>Lutisporales</taxon>
        <taxon>Lutisporaceae</taxon>
        <taxon>Lutispora</taxon>
    </lineage>
</organism>
<dbReference type="PANTHER" id="PTHR42917">
    <property type="entry name" value="2,4-DIENOYL-COA REDUCTASE"/>
    <property type="match status" value="1"/>
</dbReference>
<evidence type="ECO:0000256" key="7">
    <source>
        <dbReference type="ARBA" id="ARBA00022723"/>
    </source>
</evidence>
<dbReference type="InterPro" id="IPR013785">
    <property type="entry name" value="Aldolase_TIM"/>
</dbReference>
<keyword evidence="10" id="KW-0408">Iron</keyword>
<dbReference type="PRINTS" id="PR00419">
    <property type="entry name" value="ADXRDTASE"/>
</dbReference>
<feature type="domain" description="NADH:flavin oxidoreductase/NADH oxidase N-terminal" evidence="12">
    <location>
        <begin position="6"/>
        <end position="106"/>
    </location>
</feature>
<evidence type="ECO:0000313" key="16">
    <source>
        <dbReference type="Proteomes" id="UP001651880"/>
    </source>
</evidence>
<proteinExistence type="inferred from homology"/>
<dbReference type="InterPro" id="IPR023753">
    <property type="entry name" value="FAD/NAD-binding_dom"/>
</dbReference>
<keyword evidence="9" id="KW-0560">Oxidoreductase</keyword>
<evidence type="ECO:0000256" key="11">
    <source>
        <dbReference type="ARBA" id="ARBA00023014"/>
    </source>
</evidence>
<dbReference type="CDD" id="cd02803">
    <property type="entry name" value="OYE_like_FMN_family"/>
    <property type="match status" value="1"/>
</dbReference>
<evidence type="ECO:0000256" key="5">
    <source>
        <dbReference type="ARBA" id="ARBA00022630"/>
    </source>
</evidence>
<comment type="cofactor">
    <cofactor evidence="1">
        <name>FMN</name>
        <dbReference type="ChEBI" id="CHEBI:58210"/>
    </cofactor>
</comment>
<keyword evidence="11" id="KW-0411">Iron-sulfur</keyword>
<feature type="domain" description="Dihydroprymidine dehydrogenase" evidence="14">
    <location>
        <begin position="346"/>
        <end position="428"/>
    </location>
</feature>
<comment type="cofactor">
    <cofactor evidence="3">
        <name>FAD</name>
        <dbReference type="ChEBI" id="CHEBI:57692"/>
    </cofactor>
</comment>
<dbReference type="EMBL" id="JAJEKE010000006">
    <property type="protein sequence ID" value="MCQ1529609.1"/>
    <property type="molecule type" value="Genomic_DNA"/>
</dbReference>
<protein>
    <submittedName>
        <fullName evidence="15">FAD-dependent oxidoreductase</fullName>
    </submittedName>
</protein>
<evidence type="ECO:0000259" key="14">
    <source>
        <dbReference type="Pfam" id="PF14691"/>
    </source>
</evidence>
<dbReference type="SUPFAM" id="SSF46548">
    <property type="entry name" value="alpha-helical ferredoxin"/>
    <property type="match status" value="1"/>
</dbReference>
<dbReference type="Pfam" id="PF00724">
    <property type="entry name" value="Oxidored_FMN"/>
    <property type="match status" value="2"/>
</dbReference>
<evidence type="ECO:0000256" key="3">
    <source>
        <dbReference type="ARBA" id="ARBA00001974"/>
    </source>
</evidence>
<evidence type="ECO:0000259" key="12">
    <source>
        <dbReference type="Pfam" id="PF00724"/>
    </source>
</evidence>